<dbReference type="Pfam" id="PF10411">
    <property type="entry name" value="DsbC_N"/>
    <property type="match status" value="1"/>
</dbReference>
<feature type="domain" description="Disulphide bond isomerase DsbC/G N-terminal" evidence="8">
    <location>
        <begin position="30"/>
        <end position="99"/>
    </location>
</feature>
<dbReference type="SUPFAM" id="SSF52833">
    <property type="entry name" value="Thioredoxin-like"/>
    <property type="match status" value="1"/>
</dbReference>
<organism evidence="10">
    <name type="scientific">Candidatus Berkiella cookevillensis</name>
    <dbReference type="NCBI Taxonomy" id="437022"/>
    <lineage>
        <taxon>Bacteria</taxon>
        <taxon>Pseudomonadati</taxon>
        <taxon>Pseudomonadota</taxon>
        <taxon>Gammaproteobacteria</taxon>
        <taxon>Candidatus Berkiellales</taxon>
        <taxon>Candidatus Berkiellaceae</taxon>
        <taxon>Candidatus Berkiella</taxon>
    </lineage>
</organism>
<evidence type="ECO:0000313" key="10">
    <source>
        <dbReference type="EMBL" id="KRG19067.1"/>
    </source>
</evidence>
<keyword evidence="4 7" id="KW-0574">Periplasm</keyword>
<dbReference type="Gene3D" id="3.40.30.10">
    <property type="entry name" value="Glutaredoxin"/>
    <property type="match status" value="1"/>
</dbReference>
<dbReference type="PANTHER" id="PTHR35272">
    <property type="entry name" value="THIOL:DISULFIDE INTERCHANGE PROTEIN DSBC-RELATED"/>
    <property type="match status" value="1"/>
</dbReference>
<feature type="chain" id="PRO_5043073456" description="Thiol:disulfide interchange protein" evidence="7">
    <location>
        <begin position="30"/>
        <end position="253"/>
    </location>
</feature>
<evidence type="ECO:0000256" key="7">
    <source>
        <dbReference type="RuleBase" id="RU364038"/>
    </source>
</evidence>
<dbReference type="Proteomes" id="UP000051494">
    <property type="component" value="Unassembled WGS sequence"/>
</dbReference>
<dbReference type="CDD" id="cd03020">
    <property type="entry name" value="DsbA_DsbC_DsbG"/>
    <property type="match status" value="1"/>
</dbReference>
<sequence length="253" mass="28463">MKKLNFPCKQLILSFVFLCTFFGSVLSFATEDEATRQNLVKILQSHFPDIKLEEIVATPIKEIYQVTHGPKVLYISTEGRFLFLGDIIDTQDKLKNITELARRQARIKALQQLKPEQSINFIPKTVKHTVTVFTDLDCGYCQKFHSNIKALNDKGIAVKYLAFPRGEPGSENYQKAISVWCAKNPNEALTAAKLQKEVQKTTCDKNPVDGEHELGILMGITGTPTLILENGVMIPGYLPPEKLEEVLARLNEI</sequence>
<dbReference type="InterPro" id="IPR018950">
    <property type="entry name" value="DiS-bond_isomerase_DsbC/G_N"/>
</dbReference>
<dbReference type="InterPro" id="IPR009094">
    <property type="entry name" value="DiS-bond_isomerase_DsbC/G_N_sf"/>
</dbReference>
<evidence type="ECO:0000256" key="4">
    <source>
        <dbReference type="ARBA" id="ARBA00022764"/>
    </source>
</evidence>
<dbReference type="SUPFAM" id="SSF54423">
    <property type="entry name" value="DsbC/DsbG N-terminal domain-like"/>
    <property type="match status" value="1"/>
</dbReference>
<evidence type="ECO:0000259" key="8">
    <source>
        <dbReference type="Pfam" id="PF10411"/>
    </source>
</evidence>
<dbReference type="GO" id="GO:0042597">
    <property type="term" value="C:periplasmic space"/>
    <property type="evidence" value="ECO:0007669"/>
    <property type="project" value="UniProtKB-SubCell"/>
</dbReference>
<dbReference type="RefSeq" id="WP_057624178.1">
    <property type="nucleotide sequence ID" value="NZ_LKHV02000001.1"/>
</dbReference>
<keyword evidence="3 7" id="KW-0732">Signal</keyword>
<dbReference type="InterPro" id="IPR051470">
    <property type="entry name" value="Thiol:disulfide_interchange"/>
</dbReference>
<proteinExistence type="inferred from homology"/>
<accession>A0A0Q9YEU0</accession>
<dbReference type="InterPro" id="IPR033954">
    <property type="entry name" value="DiS-bond_Isoase_DsbC/G"/>
</dbReference>
<dbReference type="STRING" id="437022.CC99x_01062"/>
<reference evidence="11" key="2">
    <citation type="journal article" date="2016" name="Genome Announc.">
        <title>Draft Genome Sequences of Two Novel Amoeba-Resistant Intranuclear Bacteria, 'Candidatus Berkiella cookevillensis' and 'Candidatus Berkiella aquae'.</title>
        <authorList>
            <person name="Mehari Y.T."/>
            <person name="Arivett B.A."/>
            <person name="Farone A.L."/>
            <person name="Gunderson J.H."/>
            <person name="Farone M.B."/>
        </authorList>
    </citation>
    <scope>NUCLEOTIDE SEQUENCE</scope>
    <source>
        <strain evidence="11">CC99</strain>
    </source>
</reference>
<evidence type="ECO:0000256" key="1">
    <source>
        <dbReference type="ARBA" id="ARBA00004418"/>
    </source>
</evidence>
<name>A0A0Q9YEU0_9GAMM</name>
<dbReference type="Gene3D" id="3.10.450.70">
    <property type="entry name" value="Disulphide bond isomerase, DsbC/G, N-terminal"/>
    <property type="match status" value="1"/>
</dbReference>
<comment type="similarity">
    <text evidence="2 7">Belongs to the thioredoxin family. DsbC subfamily.</text>
</comment>
<feature type="signal peptide" evidence="7">
    <location>
        <begin position="1"/>
        <end position="29"/>
    </location>
</feature>
<comment type="subcellular location">
    <subcellularLocation>
        <location evidence="1 7">Periplasm</location>
    </subcellularLocation>
</comment>
<evidence type="ECO:0000259" key="9">
    <source>
        <dbReference type="Pfam" id="PF13098"/>
    </source>
</evidence>
<protein>
    <recommendedName>
        <fullName evidence="7">Thiol:disulfide interchange protein</fullName>
    </recommendedName>
</protein>
<keyword evidence="12" id="KW-1185">Reference proteome</keyword>
<reference evidence="11" key="3">
    <citation type="submission" date="2021-06" db="EMBL/GenBank/DDBJ databases">
        <title>Genomic Description and Analysis of Intracellular Bacteria, Candidatus Berkiella cookevillensis and Candidatus Berkiella aquae.</title>
        <authorList>
            <person name="Kidane D.T."/>
            <person name="Mehari Y.T."/>
            <person name="Rice F.C."/>
            <person name="Arivett B.A."/>
            <person name="Farone A.L."/>
            <person name="Berk S.G."/>
            <person name="Farone M.B."/>
        </authorList>
    </citation>
    <scope>NUCLEOTIDE SEQUENCE</scope>
    <source>
        <strain evidence="11">CC99</strain>
    </source>
</reference>
<dbReference type="Pfam" id="PF13098">
    <property type="entry name" value="Thioredoxin_2"/>
    <property type="match status" value="1"/>
</dbReference>
<reference evidence="10" key="1">
    <citation type="submission" date="2015-09" db="EMBL/GenBank/DDBJ databases">
        <title>Draft Genome Sequences of Two Novel Amoeba-resistant Intranuclear Bacteria, Candidatus Berkiella cookevillensis and Candidatus Berkiella aquae.</title>
        <authorList>
            <person name="Mehari Y.T."/>
            <person name="Arivett B.A."/>
            <person name="Farone A.L."/>
            <person name="Gunderson J.H."/>
            <person name="Farone M.B."/>
        </authorList>
    </citation>
    <scope>NUCLEOTIDE SEQUENCE [LARGE SCALE GENOMIC DNA]</scope>
    <source>
        <strain evidence="10">CC99</strain>
    </source>
</reference>
<evidence type="ECO:0000313" key="12">
    <source>
        <dbReference type="Proteomes" id="UP000051494"/>
    </source>
</evidence>
<evidence type="ECO:0000256" key="3">
    <source>
        <dbReference type="ARBA" id="ARBA00022729"/>
    </source>
</evidence>
<dbReference type="InterPro" id="IPR012336">
    <property type="entry name" value="Thioredoxin-like_fold"/>
</dbReference>
<evidence type="ECO:0000313" key="11">
    <source>
        <dbReference type="EMBL" id="MCS5709417.1"/>
    </source>
</evidence>
<keyword evidence="5" id="KW-1015">Disulfide bond</keyword>
<evidence type="ECO:0000256" key="5">
    <source>
        <dbReference type="ARBA" id="ARBA00023157"/>
    </source>
</evidence>
<dbReference type="OrthoDB" id="12976at2"/>
<dbReference type="EMBL" id="LKHV02000001">
    <property type="protein sequence ID" value="MCS5709417.1"/>
    <property type="molecule type" value="Genomic_DNA"/>
</dbReference>
<dbReference type="PANTHER" id="PTHR35272:SF3">
    <property type="entry name" value="THIOL:DISULFIDE INTERCHANGE PROTEIN DSBC"/>
    <property type="match status" value="1"/>
</dbReference>
<evidence type="ECO:0000256" key="2">
    <source>
        <dbReference type="ARBA" id="ARBA00009813"/>
    </source>
</evidence>
<comment type="caution">
    <text evidence="10">The sequence shown here is derived from an EMBL/GenBank/DDBJ whole genome shotgun (WGS) entry which is preliminary data.</text>
</comment>
<feature type="domain" description="Thioredoxin-like fold" evidence="9">
    <location>
        <begin position="124"/>
        <end position="247"/>
    </location>
</feature>
<dbReference type="AlphaFoldDB" id="A0A0Q9YEU0"/>
<gene>
    <name evidence="10" type="primary">dsbC</name>
    <name evidence="10" type="ORF">CC99x_01062</name>
    <name evidence="11" type="ORF">CC99x_010945</name>
</gene>
<dbReference type="EMBL" id="LKHV01000004">
    <property type="protein sequence ID" value="KRG19067.1"/>
    <property type="molecule type" value="Genomic_DNA"/>
</dbReference>
<keyword evidence="6 7" id="KW-0676">Redox-active center</keyword>
<evidence type="ECO:0000256" key="6">
    <source>
        <dbReference type="ARBA" id="ARBA00023284"/>
    </source>
</evidence>
<comment type="function">
    <text evidence="7">Required for disulfide bond formation in some periplasmic proteins. Acts by transferring its disulfide bond to other proteins and is reduced in the process.</text>
</comment>
<dbReference type="InterPro" id="IPR036249">
    <property type="entry name" value="Thioredoxin-like_sf"/>
</dbReference>